<evidence type="ECO:0000256" key="1">
    <source>
        <dbReference type="SAM" id="MobiDB-lite"/>
    </source>
</evidence>
<feature type="region of interest" description="Disordered" evidence="1">
    <location>
        <begin position="197"/>
        <end position="216"/>
    </location>
</feature>
<evidence type="ECO:0000313" key="3">
    <source>
        <dbReference type="EMBL" id="EMS63706.1"/>
    </source>
</evidence>
<sequence length="686" mass="76879">MVFWKLRLEARMLEIANRDELKMDWMRESLLVHGGEGHEGVGAYRKLTEAKDLHLTPTGEPVGSLRMLVWAMEEAASDDPKQAMNWKILTHAVDRIRDIRSGDSNILQTTNETAVLSNIISSGKQARIRYNRIYMETKMYPDVLFLGGELVTARELRFSGNIKNDDETQISTSQKTTPESLIPFEGRLWSSIAMATKNQREKAKEEVEGEGSPSFPFLAMLGETQLPVPVQIGRKRRWNKDAAAAAASDEEASDVSPKEEQAPMDIAASPTRDKEEEEEMGEHPPTEIGSSSIASDVEEEEVTEEPEIPMWDSDDDGGVMRMTKAELQELHIACVKGFTELDPRKNLWVHTRFCSFNIGGFDLDRESKFGLGPPLYDNLTPKLDRCMVSFAVNVISVKVTESDRGYPISVYGTLVARDTIDYRCVYLFRRAREDPQIINSKKRFLSFLLAITTIQKLNIVLDTLMFAKMDDMLTLIGPRRGLVQLDNIYFELNLRVKGDAGDEDFSKGVVVLHVGPYDPEPITRVLSSWLSRVELVLATVESPVAASLEVNVLKGAAPFSGKICAGTSENPKTQMIVYDSRDTKSGSSVVLTRNLVAVPDPDDDEDEIGVYVRFLDDGDDVDDEDTGTLVKLAYPAEEQVCCHRAWELQVKVSWTAILCKPMAKHVLTRGTSMPRDYTCPRHAPRF</sequence>
<name>M7ZVN7_TRIUA</name>
<dbReference type="EMBL" id="KD065523">
    <property type="protein sequence ID" value="EMS63706.1"/>
    <property type="molecule type" value="Genomic_DNA"/>
</dbReference>
<feature type="compositionally biased region" description="Acidic residues" evidence="1">
    <location>
        <begin position="296"/>
        <end position="317"/>
    </location>
</feature>
<dbReference type="STRING" id="4572.M7ZVN7"/>
<dbReference type="AlphaFoldDB" id="M7ZVN7"/>
<feature type="region of interest" description="Disordered" evidence="1">
    <location>
        <begin position="241"/>
        <end position="317"/>
    </location>
</feature>
<dbReference type="InterPro" id="IPR046533">
    <property type="entry name" value="DUF6598"/>
</dbReference>
<organism evidence="3">
    <name type="scientific">Triticum urartu</name>
    <name type="common">Red wild einkorn</name>
    <name type="synonym">Crithodium urartu</name>
    <dbReference type="NCBI Taxonomy" id="4572"/>
    <lineage>
        <taxon>Eukaryota</taxon>
        <taxon>Viridiplantae</taxon>
        <taxon>Streptophyta</taxon>
        <taxon>Embryophyta</taxon>
        <taxon>Tracheophyta</taxon>
        <taxon>Spermatophyta</taxon>
        <taxon>Magnoliopsida</taxon>
        <taxon>Liliopsida</taxon>
        <taxon>Poales</taxon>
        <taxon>Poaceae</taxon>
        <taxon>BOP clade</taxon>
        <taxon>Pooideae</taxon>
        <taxon>Triticodae</taxon>
        <taxon>Triticeae</taxon>
        <taxon>Triticinae</taxon>
        <taxon>Triticum</taxon>
    </lineage>
</organism>
<gene>
    <name evidence="3" type="ORF">TRIUR3_27266</name>
</gene>
<dbReference type="OMA" id="HPPTEIG"/>
<accession>M7ZVN7</accession>
<proteinExistence type="predicted"/>
<dbReference type="PANTHER" id="PTHR33065">
    <property type="entry name" value="OS07G0486400 PROTEIN"/>
    <property type="match status" value="1"/>
</dbReference>
<protein>
    <recommendedName>
        <fullName evidence="2">DUF6598 domain-containing protein</fullName>
    </recommendedName>
</protein>
<dbReference type="Pfam" id="PF20241">
    <property type="entry name" value="DUF6598"/>
    <property type="match status" value="1"/>
</dbReference>
<feature type="domain" description="DUF6598" evidence="2">
    <location>
        <begin position="392"/>
        <end position="652"/>
    </location>
</feature>
<evidence type="ECO:0000259" key="2">
    <source>
        <dbReference type="Pfam" id="PF20241"/>
    </source>
</evidence>
<reference evidence="3" key="1">
    <citation type="journal article" date="2013" name="Nature">
        <title>Draft genome of the wheat A-genome progenitor Triticum urartu.</title>
        <authorList>
            <person name="Ling H.Q."/>
            <person name="Zhao S."/>
            <person name="Liu D."/>
            <person name="Wang J."/>
            <person name="Sun H."/>
            <person name="Zhang C."/>
            <person name="Fan H."/>
            <person name="Li D."/>
            <person name="Dong L."/>
            <person name="Tao Y."/>
            <person name="Gao C."/>
            <person name="Wu H."/>
            <person name="Li Y."/>
            <person name="Cui Y."/>
            <person name="Guo X."/>
            <person name="Zheng S."/>
            <person name="Wang B."/>
            <person name="Yu K."/>
            <person name="Liang Q."/>
            <person name="Yang W."/>
            <person name="Lou X."/>
            <person name="Chen J."/>
            <person name="Feng M."/>
            <person name="Jian J."/>
            <person name="Zhang X."/>
            <person name="Luo G."/>
            <person name="Jiang Y."/>
            <person name="Liu J."/>
            <person name="Wang Z."/>
            <person name="Sha Y."/>
            <person name="Zhang B."/>
            <person name="Wu H."/>
            <person name="Tang D."/>
            <person name="Shen Q."/>
            <person name="Xue P."/>
            <person name="Zou S."/>
            <person name="Wang X."/>
            <person name="Liu X."/>
            <person name="Wang F."/>
            <person name="Yang Y."/>
            <person name="An X."/>
            <person name="Dong Z."/>
            <person name="Zhang K."/>
            <person name="Zhang X."/>
            <person name="Luo M.C."/>
            <person name="Dvorak J."/>
            <person name="Tong Y."/>
            <person name="Wang J."/>
            <person name="Yang H."/>
            <person name="Li Z."/>
            <person name="Wang D."/>
            <person name="Zhang A."/>
            <person name="Wang J."/>
        </authorList>
    </citation>
    <scope>NUCLEOTIDE SEQUENCE</scope>
</reference>
<dbReference type="PANTHER" id="PTHR33065:SF198">
    <property type="entry name" value="DUF6598 DOMAIN-CONTAINING PROTEIN"/>
    <property type="match status" value="1"/>
</dbReference>